<accession>A0A6N8EAF7</accession>
<dbReference type="InterPro" id="IPR005490">
    <property type="entry name" value="LD_TPept_cat_dom"/>
</dbReference>
<name>A0A6N8EAF7_9GAMM</name>
<dbReference type="GO" id="GO:0016740">
    <property type="term" value="F:transferase activity"/>
    <property type="evidence" value="ECO:0007669"/>
    <property type="project" value="UniProtKB-KW"/>
</dbReference>
<dbReference type="PROSITE" id="PS52029">
    <property type="entry name" value="LD_TPASE"/>
    <property type="match status" value="1"/>
</dbReference>
<dbReference type="CDD" id="cd16913">
    <property type="entry name" value="YkuD_like"/>
    <property type="match status" value="1"/>
</dbReference>
<organism evidence="10 11">
    <name type="scientific">Allochromatium palmeri</name>
    <dbReference type="NCBI Taxonomy" id="231048"/>
    <lineage>
        <taxon>Bacteria</taxon>
        <taxon>Pseudomonadati</taxon>
        <taxon>Pseudomonadota</taxon>
        <taxon>Gammaproteobacteria</taxon>
        <taxon>Chromatiales</taxon>
        <taxon>Chromatiaceae</taxon>
        <taxon>Allochromatium</taxon>
    </lineage>
</organism>
<keyword evidence="11" id="KW-1185">Reference proteome</keyword>
<dbReference type="SUPFAM" id="SSF141523">
    <property type="entry name" value="L,D-transpeptidase catalytic domain-like"/>
    <property type="match status" value="1"/>
</dbReference>
<keyword evidence="5 7" id="KW-0573">Peptidoglycan synthesis</keyword>
<evidence type="ECO:0000256" key="3">
    <source>
        <dbReference type="ARBA" id="ARBA00022679"/>
    </source>
</evidence>
<keyword evidence="3" id="KW-0808">Transferase</keyword>
<evidence type="ECO:0000256" key="5">
    <source>
        <dbReference type="ARBA" id="ARBA00022984"/>
    </source>
</evidence>
<sequence length="561" mass="62872">MNASLPLVLMSWLTLMTPATGRASELLAPTLEAFRESRTLAIDGVPLLSASVLADFYVQRGYTLAWSKPAPIEALLELVERSDEDGFQPEDFHVEQLRALSRPGALAALQGAARLAADIQLSDALLRYAHHTRYGKLDPVAVDRKWNDRAPVPAERLIADMRGALEAEDLADFLDGRFQKPFWYSDLKRALSHYAGARHLKTLDPLPSGPTLSLGSRGERVAQLRARLLVLGYGEPVRFDPPQTPETFDAVLSESVRAFQRGRGLSADGAVGPQTLAAINNPFDAARIECIRINLERMRWLYEDLPADYVFVDVADYQVHLVRGREITWSTRVIVGKEDAQTPMFRDTLDHLVLNPTWTMPVSIQKKLGNVSAKYTLVDRRTGQRVRGGNAANYRRYRVVQPPGPDNALGRVKFMFPNRHAVYMHDTPSKSLFGRSGRALSHGCVRVQNPMKLAELLLEEESSWDRARIDSVLEGTRTRYVNLSEPLPVLLYYLTARADADGNLRLRRDVYERDPSVAEMLDRPVQRTRIASYPFLPLETPAPDQALESGVRLTRSDAGER</sequence>
<feature type="domain" description="L,D-TPase catalytic" evidence="9">
    <location>
        <begin position="308"/>
        <end position="481"/>
    </location>
</feature>
<dbReference type="PANTHER" id="PTHR41533:SF2">
    <property type="entry name" value="BLR7131 PROTEIN"/>
    <property type="match status" value="1"/>
</dbReference>
<dbReference type="GO" id="GO:0004180">
    <property type="term" value="F:carboxypeptidase activity"/>
    <property type="evidence" value="ECO:0007669"/>
    <property type="project" value="UniProtKB-ARBA"/>
</dbReference>
<dbReference type="SUPFAM" id="SSF47090">
    <property type="entry name" value="PGBD-like"/>
    <property type="match status" value="1"/>
</dbReference>
<evidence type="ECO:0000256" key="6">
    <source>
        <dbReference type="ARBA" id="ARBA00023316"/>
    </source>
</evidence>
<dbReference type="AlphaFoldDB" id="A0A6N8EAF7"/>
<dbReference type="InterPro" id="IPR036366">
    <property type="entry name" value="PGBDSf"/>
</dbReference>
<evidence type="ECO:0000256" key="7">
    <source>
        <dbReference type="PROSITE-ProRule" id="PRU01373"/>
    </source>
</evidence>
<dbReference type="UniPathway" id="UPA00219"/>
<dbReference type="Proteomes" id="UP000434044">
    <property type="component" value="Unassembled WGS sequence"/>
</dbReference>
<keyword evidence="6 7" id="KW-0961">Cell wall biogenesis/degradation</keyword>
<dbReference type="RefSeq" id="WP_155449004.1">
    <property type="nucleotide sequence ID" value="NZ_WNKT01000006.1"/>
</dbReference>
<dbReference type="InterPro" id="IPR045380">
    <property type="entry name" value="LD_TPept_scaffold_dom"/>
</dbReference>
<dbReference type="GO" id="GO:0008360">
    <property type="term" value="P:regulation of cell shape"/>
    <property type="evidence" value="ECO:0007669"/>
    <property type="project" value="UniProtKB-UniRule"/>
</dbReference>
<gene>
    <name evidence="10" type="ORF">GJ668_04935</name>
</gene>
<protein>
    <submittedName>
        <fullName evidence="10">L,D-transpeptidase family protein</fullName>
    </submittedName>
</protein>
<dbReference type="GO" id="GO:0009252">
    <property type="term" value="P:peptidoglycan biosynthetic process"/>
    <property type="evidence" value="ECO:0007669"/>
    <property type="project" value="UniProtKB-UniPathway"/>
</dbReference>
<comment type="caution">
    <text evidence="10">The sequence shown here is derived from an EMBL/GenBank/DDBJ whole genome shotgun (WGS) entry which is preliminary data.</text>
</comment>
<reference evidence="10 11" key="1">
    <citation type="submission" date="2019-11" db="EMBL/GenBank/DDBJ databases">
        <title>Whole-genome sequence of the anaerobic purple sulfur bacterium Allochromatium palmeri DSM 15591.</title>
        <authorList>
            <person name="Kyndt J.A."/>
            <person name="Meyer T.E."/>
        </authorList>
    </citation>
    <scope>NUCLEOTIDE SEQUENCE [LARGE SCALE GENOMIC DNA]</scope>
    <source>
        <strain evidence="10 11">DSM 15591</strain>
    </source>
</reference>
<proteinExistence type="inferred from homology"/>
<dbReference type="GO" id="GO:0071555">
    <property type="term" value="P:cell wall organization"/>
    <property type="evidence" value="ECO:0007669"/>
    <property type="project" value="UniProtKB-UniRule"/>
</dbReference>
<comment type="pathway">
    <text evidence="1 7">Cell wall biogenesis; peptidoglycan biosynthesis.</text>
</comment>
<evidence type="ECO:0000256" key="2">
    <source>
        <dbReference type="ARBA" id="ARBA00005992"/>
    </source>
</evidence>
<feature type="active site" description="Nucleophile" evidence="7">
    <location>
        <position position="444"/>
    </location>
</feature>
<evidence type="ECO:0000256" key="1">
    <source>
        <dbReference type="ARBA" id="ARBA00004752"/>
    </source>
</evidence>
<dbReference type="InterPro" id="IPR038063">
    <property type="entry name" value="Transpep_catalytic_dom"/>
</dbReference>
<dbReference type="OrthoDB" id="9778545at2"/>
<comment type="similarity">
    <text evidence="2">Belongs to the YkuD family.</text>
</comment>
<evidence type="ECO:0000313" key="10">
    <source>
        <dbReference type="EMBL" id="MTW20440.1"/>
    </source>
</evidence>
<evidence type="ECO:0000256" key="8">
    <source>
        <dbReference type="SAM" id="MobiDB-lite"/>
    </source>
</evidence>
<feature type="region of interest" description="Disordered" evidence="8">
    <location>
        <begin position="540"/>
        <end position="561"/>
    </location>
</feature>
<evidence type="ECO:0000313" key="11">
    <source>
        <dbReference type="Proteomes" id="UP000434044"/>
    </source>
</evidence>
<evidence type="ECO:0000256" key="4">
    <source>
        <dbReference type="ARBA" id="ARBA00022960"/>
    </source>
</evidence>
<dbReference type="InterPro" id="IPR052905">
    <property type="entry name" value="LD-transpeptidase_YkuD-like"/>
</dbReference>
<keyword evidence="4 7" id="KW-0133">Cell shape</keyword>
<dbReference type="InterPro" id="IPR036365">
    <property type="entry name" value="PGBD-like_sf"/>
</dbReference>
<dbReference type="InterPro" id="IPR002477">
    <property type="entry name" value="Peptidoglycan-bd-like"/>
</dbReference>
<dbReference type="PANTHER" id="PTHR41533">
    <property type="entry name" value="L,D-TRANSPEPTIDASE HI_1667-RELATED"/>
    <property type="match status" value="1"/>
</dbReference>
<dbReference type="Gene3D" id="2.40.440.10">
    <property type="entry name" value="L,D-transpeptidase catalytic domain-like"/>
    <property type="match status" value="1"/>
</dbReference>
<feature type="active site" description="Proton donor/acceptor" evidence="7">
    <location>
        <position position="425"/>
    </location>
</feature>
<dbReference type="Pfam" id="PF20142">
    <property type="entry name" value="Scaffold"/>
    <property type="match status" value="1"/>
</dbReference>
<dbReference type="Gene3D" id="1.10.101.10">
    <property type="entry name" value="PGBD-like superfamily/PGBD"/>
    <property type="match status" value="1"/>
</dbReference>
<dbReference type="Pfam" id="PF03734">
    <property type="entry name" value="YkuD"/>
    <property type="match status" value="1"/>
</dbReference>
<dbReference type="EMBL" id="WNKT01000006">
    <property type="protein sequence ID" value="MTW20440.1"/>
    <property type="molecule type" value="Genomic_DNA"/>
</dbReference>
<evidence type="ECO:0000259" key="9">
    <source>
        <dbReference type="PROSITE" id="PS52029"/>
    </source>
</evidence>
<dbReference type="Pfam" id="PF01471">
    <property type="entry name" value="PG_binding_1"/>
    <property type="match status" value="1"/>
</dbReference>